<dbReference type="InterPro" id="IPR027417">
    <property type="entry name" value="P-loop_NTPase"/>
</dbReference>
<name>A0AAJ5UTI2_9BACI</name>
<evidence type="ECO:0000259" key="10">
    <source>
        <dbReference type="PROSITE" id="PS50929"/>
    </source>
</evidence>
<comment type="subcellular location">
    <subcellularLocation>
        <location evidence="1">Cell membrane</location>
        <topology evidence="1">Multi-pass membrane protein</topology>
    </subcellularLocation>
</comment>
<dbReference type="PROSITE" id="PS50893">
    <property type="entry name" value="ABC_TRANSPORTER_2"/>
    <property type="match status" value="1"/>
</dbReference>
<dbReference type="InterPro" id="IPR036640">
    <property type="entry name" value="ABC1_TM_sf"/>
</dbReference>
<evidence type="ECO:0000256" key="1">
    <source>
        <dbReference type="ARBA" id="ARBA00004651"/>
    </source>
</evidence>
<comment type="similarity">
    <text evidence="2">Belongs to the ABC transporter superfamily.</text>
</comment>
<evidence type="ECO:0000256" key="7">
    <source>
        <dbReference type="ARBA" id="ARBA00023136"/>
    </source>
</evidence>
<dbReference type="Gene3D" id="1.20.1560.10">
    <property type="entry name" value="ABC transporter type 1, transmembrane domain"/>
    <property type="match status" value="1"/>
</dbReference>
<evidence type="ECO:0000256" key="8">
    <source>
        <dbReference type="SAM" id="Phobius"/>
    </source>
</evidence>
<dbReference type="Proteomes" id="UP001219585">
    <property type="component" value="Chromosome"/>
</dbReference>
<dbReference type="InterPro" id="IPR003593">
    <property type="entry name" value="AAA+_ATPase"/>
</dbReference>
<keyword evidence="3 8" id="KW-0812">Transmembrane</keyword>
<dbReference type="RefSeq" id="WP_274793491.1">
    <property type="nucleotide sequence ID" value="NZ_CP113527.1"/>
</dbReference>
<dbReference type="GO" id="GO:0015421">
    <property type="term" value="F:ABC-type oligopeptide transporter activity"/>
    <property type="evidence" value="ECO:0007669"/>
    <property type="project" value="TreeGrafter"/>
</dbReference>
<dbReference type="CDD" id="cd18549">
    <property type="entry name" value="ABC_6TM_YwjA_like"/>
    <property type="match status" value="1"/>
</dbReference>
<protein>
    <submittedName>
        <fullName evidence="11">ABC transporter ATP-binding protein</fullName>
    </submittedName>
</protein>
<dbReference type="AlphaFoldDB" id="A0AAJ5UTI2"/>
<dbReference type="SMART" id="SM00382">
    <property type="entry name" value="AAA"/>
    <property type="match status" value="1"/>
</dbReference>
<evidence type="ECO:0000256" key="6">
    <source>
        <dbReference type="ARBA" id="ARBA00022989"/>
    </source>
</evidence>
<dbReference type="FunFam" id="3.40.50.300:FF:000218">
    <property type="entry name" value="Multidrug ABC transporter ATP-binding protein"/>
    <property type="match status" value="1"/>
</dbReference>
<dbReference type="PROSITE" id="PS50929">
    <property type="entry name" value="ABC_TM1F"/>
    <property type="match status" value="1"/>
</dbReference>
<dbReference type="SUPFAM" id="SSF52540">
    <property type="entry name" value="P-loop containing nucleoside triphosphate hydrolases"/>
    <property type="match status" value="1"/>
</dbReference>
<accession>A0AAJ5UTI2</accession>
<gene>
    <name evidence="11" type="ORF">OU989_13165</name>
</gene>
<keyword evidence="6 8" id="KW-1133">Transmembrane helix</keyword>
<dbReference type="InterPro" id="IPR017871">
    <property type="entry name" value="ABC_transporter-like_CS"/>
</dbReference>
<proteinExistence type="inferred from homology"/>
<dbReference type="SUPFAM" id="SSF90123">
    <property type="entry name" value="ABC transporter transmembrane region"/>
    <property type="match status" value="1"/>
</dbReference>
<evidence type="ECO:0000256" key="3">
    <source>
        <dbReference type="ARBA" id="ARBA00022692"/>
    </source>
</evidence>
<sequence length="586" mass="66211">MYRKFFSYYKPHKRLFVIDFSSAIIVAILELAFPLAVQWFIDELLPTGDWNMIVKVSILLLLVYAISTLLNFIVNYLGHKLGINIETDMRQELFTHVQRQSFRFFDNTKTGHIMSRITNDLFDIGEFAHHGPEDLFIAIMTFVGAFAIMFNVNPTLALIAAIMVPFLTWLVTFSNIKMNNAWKTMYGKIADVNGRVEDSVSGVRVVKSFTNEDFEISRFKEQNGFFRSAKLYAYKIMAGTHSSIYMMTRLLTLVVLVVGAWLSFNGKLSYGELVSFVLYTNVLIKPIDKISALLELYPKGMAGFKRFRELIEQDPEIQDREDAKVIKHLDGDIAFNKVHFNYDSSKQVLKDISFDVKAGQTIAFVGPSGAGKTTICSLIPRFYEVSKGAITIDGIDIRNMTQASLRAQIGIVQQDVFLFTGTIRENIAYGKLDASEAEIREAAKKAHLEAFIAELPEGYNTQIGERGLKLSGGQKQRLAIARMFLKNPPILILDEATSALDTETEMIIQQSLTELAENRTTLVIAHRLATIRNADRVLVVTPNGIEEDGTYDELVAQDGIFAKLHHIQFRKGQTEQSMHKDFVELT</sequence>
<keyword evidence="7 8" id="KW-0472">Membrane</keyword>
<keyword evidence="4" id="KW-0547">Nucleotide-binding</keyword>
<evidence type="ECO:0000256" key="4">
    <source>
        <dbReference type="ARBA" id="ARBA00022741"/>
    </source>
</evidence>
<keyword evidence="5 11" id="KW-0067">ATP-binding</keyword>
<dbReference type="Gene3D" id="3.40.50.300">
    <property type="entry name" value="P-loop containing nucleotide triphosphate hydrolases"/>
    <property type="match status" value="1"/>
</dbReference>
<dbReference type="PANTHER" id="PTHR43394">
    <property type="entry name" value="ATP-DEPENDENT PERMEASE MDL1, MITOCHONDRIAL"/>
    <property type="match status" value="1"/>
</dbReference>
<dbReference type="GO" id="GO:0005886">
    <property type="term" value="C:plasma membrane"/>
    <property type="evidence" value="ECO:0007669"/>
    <property type="project" value="UniProtKB-SubCell"/>
</dbReference>
<dbReference type="InterPro" id="IPR039421">
    <property type="entry name" value="Type_1_exporter"/>
</dbReference>
<dbReference type="Pfam" id="PF00005">
    <property type="entry name" value="ABC_tran"/>
    <property type="match status" value="1"/>
</dbReference>
<dbReference type="PROSITE" id="PS00211">
    <property type="entry name" value="ABC_TRANSPORTER_1"/>
    <property type="match status" value="1"/>
</dbReference>
<feature type="transmembrane region" description="Helical" evidence="8">
    <location>
        <begin position="244"/>
        <end position="264"/>
    </location>
</feature>
<dbReference type="GO" id="GO:0016887">
    <property type="term" value="F:ATP hydrolysis activity"/>
    <property type="evidence" value="ECO:0007669"/>
    <property type="project" value="InterPro"/>
</dbReference>
<feature type="transmembrane region" description="Helical" evidence="8">
    <location>
        <begin position="135"/>
        <end position="152"/>
    </location>
</feature>
<evidence type="ECO:0000256" key="5">
    <source>
        <dbReference type="ARBA" id="ARBA00022840"/>
    </source>
</evidence>
<dbReference type="Pfam" id="PF00664">
    <property type="entry name" value="ABC_membrane"/>
    <property type="match status" value="1"/>
</dbReference>
<dbReference type="InterPro" id="IPR003439">
    <property type="entry name" value="ABC_transporter-like_ATP-bd"/>
</dbReference>
<evidence type="ECO:0000256" key="2">
    <source>
        <dbReference type="ARBA" id="ARBA00005417"/>
    </source>
</evidence>
<dbReference type="EMBL" id="CP113527">
    <property type="protein sequence ID" value="WDV05260.1"/>
    <property type="molecule type" value="Genomic_DNA"/>
</dbReference>
<feature type="transmembrane region" description="Helical" evidence="8">
    <location>
        <begin position="20"/>
        <end position="41"/>
    </location>
</feature>
<dbReference type="PANTHER" id="PTHR43394:SF1">
    <property type="entry name" value="ATP-BINDING CASSETTE SUB-FAMILY B MEMBER 10, MITOCHONDRIAL"/>
    <property type="match status" value="1"/>
</dbReference>
<dbReference type="KEGG" id="liu:OU989_13165"/>
<evidence type="ECO:0000313" key="12">
    <source>
        <dbReference type="Proteomes" id="UP001219585"/>
    </source>
</evidence>
<feature type="domain" description="ABC transmembrane type-1" evidence="10">
    <location>
        <begin position="17"/>
        <end position="299"/>
    </location>
</feature>
<dbReference type="GO" id="GO:0005524">
    <property type="term" value="F:ATP binding"/>
    <property type="evidence" value="ECO:0007669"/>
    <property type="project" value="UniProtKB-KW"/>
</dbReference>
<feature type="transmembrane region" description="Helical" evidence="8">
    <location>
        <begin position="158"/>
        <end position="176"/>
    </location>
</feature>
<feature type="transmembrane region" description="Helical" evidence="8">
    <location>
        <begin position="53"/>
        <end position="74"/>
    </location>
</feature>
<evidence type="ECO:0000259" key="9">
    <source>
        <dbReference type="PROSITE" id="PS50893"/>
    </source>
</evidence>
<dbReference type="InterPro" id="IPR011527">
    <property type="entry name" value="ABC1_TM_dom"/>
</dbReference>
<evidence type="ECO:0000313" key="11">
    <source>
        <dbReference type="EMBL" id="WDV05260.1"/>
    </source>
</evidence>
<feature type="domain" description="ABC transporter" evidence="9">
    <location>
        <begin position="333"/>
        <end position="567"/>
    </location>
</feature>
<organism evidence="11 12">
    <name type="scientific">Lysinibacillus irui</name>
    <dbReference type="NCBI Taxonomy" id="2998077"/>
    <lineage>
        <taxon>Bacteria</taxon>
        <taxon>Bacillati</taxon>
        <taxon>Bacillota</taxon>
        <taxon>Bacilli</taxon>
        <taxon>Bacillales</taxon>
        <taxon>Bacillaceae</taxon>
        <taxon>Lysinibacillus</taxon>
    </lineage>
</organism>
<reference evidence="11" key="1">
    <citation type="submission" date="2022-11" db="EMBL/GenBank/DDBJ databases">
        <title>Lysinibacillus irui.</title>
        <authorList>
            <person name="Akintayo S.O."/>
        </authorList>
    </citation>
    <scope>NUCLEOTIDE SEQUENCE</scope>
    <source>
        <strain evidence="11">IRB4-01</strain>
    </source>
</reference>